<proteinExistence type="predicted"/>
<evidence type="ECO:0000313" key="1">
    <source>
        <dbReference type="EMBL" id="MDO3426141.1"/>
    </source>
</evidence>
<protein>
    <submittedName>
        <fullName evidence="1">Uncharacterized protein</fullName>
    </submittedName>
</protein>
<evidence type="ECO:0000313" key="2">
    <source>
        <dbReference type="Proteomes" id="UP001168128"/>
    </source>
</evidence>
<dbReference type="Proteomes" id="UP001168128">
    <property type="component" value="Unassembled WGS sequence"/>
</dbReference>
<reference evidence="1" key="1">
    <citation type="submission" date="2023-07" db="EMBL/GenBank/DDBJ databases">
        <title>AMR profile of multidrug- resistance Chryseobacterium gambrini related strain.</title>
        <authorList>
            <person name="Kirdat K."/>
            <person name="Bhatt A."/>
            <person name="Kuyare S."/>
            <person name="Yadav A."/>
        </authorList>
    </citation>
    <scope>NUCLEOTIDE SEQUENCE</scope>
    <source>
        <strain evidence="1">APV-1</strain>
    </source>
</reference>
<organism evidence="1 2">
    <name type="scientific">Chryseobacterium urinae</name>
    <dbReference type="NCBI Taxonomy" id="3058400"/>
    <lineage>
        <taxon>Bacteria</taxon>
        <taxon>Pseudomonadati</taxon>
        <taxon>Bacteroidota</taxon>
        <taxon>Flavobacteriia</taxon>
        <taxon>Flavobacteriales</taxon>
        <taxon>Weeksellaceae</taxon>
        <taxon>Chryseobacterium group</taxon>
        <taxon>Chryseobacterium</taxon>
    </lineage>
</organism>
<keyword evidence="2" id="KW-1185">Reference proteome</keyword>
<dbReference type="EMBL" id="JAULSJ010000023">
    <property type="protein sequence ID" value="MDO3426141.1"/>
    <property type="molecule type" value="Genomic_DNA"/>
</dbReference>
<accession>A0ABT8U6Q0</accession>
<name>A0ABT8U6Q0_9FLAO</name>
<gene>
    <name evidence="1" type="ORF">QWT87_14665</name>
</gene>
<comment type="caution">
    <text evidence="1">The sequence shown here is derived from an EMBL/GenBank/DDBJ whole genome shotgun (WGS) entry which is preliminary data.</text>
</comment>
<sequence length="198" mass="21504">MNTKIISKMYKIITLILVMLSYGITAQVGINTSSPDPSSSLDISSNSKGLLLPRISNLSLVTNPATGLVIFDTNKKCISQNVGTPASPDWVCLSPYSARFFYMPSVVFDTTTIAAGQTKDLYTLYKNQFSNIPSNARSTSAPATIPFFPNATDLYYYVTGYDSTVFRINSISSTGVLNYDVLANATPASFINIVFVVK</sequence>
<dbReference type="RefSeq" id="WP_228457537.1">
    <property type="nucleotide sequence ID" value="NZ_JAULSJ010000023.1"/>
</dbReference>